<dbReference type="InterPro" id="IPR013785">
    <property type="entry name" value="Aldolase_TIM"/>
</dbReference>
<organism evidence="8 9">
    <name type="scientific">Chaetoceros tenuissimus</name>
    <dbReference type="NCBI Taxonomy" id="426638"/>
    <lineage>
        <taxon>Eukaryota</taxon>
        <taxon>Sar</taxon>
        <taxon>Stramenopiles</taxon>
        <taxon>Ochrophyta</taxon>
        <taxon>Bacillariophyta</taxon>
        <taxon>Coscinodiscophyceae</taxon>
        <taxon>Chaetocerotophycidae</taxon>
        <taxon>Chaetocerotales</taxon>
        <taxon>Chaetocerotaceae</taxon>
        <taxon>Chaetoceros</taxon>
    </lineage>
</organism>
<keyword evidence="9" id="KW-1185">Reference proteome</keyword>
<feature type="region of interest" description="Disordered" evidence="6">
    <location>
        <begin position="429"/>
        <end position="452"/>
    </location>
</feature>
<feature type="domain" description="DUS-like FMN-binding" evidence="7">
    <location>
        <begin position="40"/>
        <end position="297"/>
    </location>
</feature>
<evidence type="ECO:0000313" key="8">
    <source>
        <dbReference type="EMBL" id="GFH51571.1"/>
    </source>
</evidence>
<dbReference type="InterPro" id="IPR035587">
    <property type="entry name" value="DUS-like_FMN-bd"/>
</dbReference>
<dbReference type="CDD" id="cd02801">
    <property type="entry name" value="DUS_like_FMN"/>
    <property type="match status" value="1"/>
</dbReference>
<protein>
    <submittedName>
        <fullName evidence="8">tRNA-dihydrouridine synthase 2</fullName>
    </submittedName>
</protein>
<dbReference type="AlphaFoldDB" id="A0AAD3H608"/>
<dbReference type="GO" id="GO:0005737">
    <property type="term" value="C:cytoplasm"/>
    <property type="evidence" value="ECO:0007669"/>
    <property type="project" value="TreeGrafter"/>
</dbReference>
<feature type="compositionally biased region" description="Polar residues" evidence="6">
    <location>
        <begin position="1"/>
        <end position="14"/>
    </location>
</feature>
<proteinExistence type="predicted"/>
<evidence type="ECO:0000256" key="5">
    <source>
        <dbReference type="ARBA" id="ARBA00023002"/>
    </source>
</evidence>
<feature type="region of interest" description="Disordered" evidence="6">
    <location>
        <begin position="1"/>
        <end position="24"/>
    </location>
</feature>
<evidence type="ECO:0000256" key="6">
    <source>
        <dbReference type="SAM" id="MobiDB-lite"/>
    </source>
</evidence>
<reference evidence="8 9" key="1">
    <citation type="journal article" date="2021" name="Sci. Rep.">
        <title>The genome of the diatom Chaetoceros tenuissimus carries an ancient integrated fragment of an extant virus.</title>
        <authorList>
            <person name="Hongo Y."/>
            <person name="Kimura K."/>
            <person name="Takaki Y."/>
            <person name="Yoshida Y."/>
            <person name="Baba S."/>
            <person name="Kobayashi G."/>
            <person name="Nagasaki K."/>
            <person name="Hano T."/>
            <person name="Tomaru Y."/>
        </authorList>
    </citation>
    <scope>NUCLEOTIDE SEQUENCE [LARGE SCALE GENOMIC DNA]</scope>
    <source>
        <strain evidence="8 9">NIES-3715</strain>
    </source>
</reference>
<dbReference type="InterPro" id="IPR052582">
    <property type="entry name" value="tRNA-DUS-like"/>
</dbReference>
<name>A0AAD3H608_9STRA</name>
<dbReference type="SUPFAM" id="SSF51395">
    <property type="entry name" value="FMN-linked oxidoreductases"/>
    <property type="match status" value="1"/>
</dbReference>
<evidence type="ECO:0000256" key="4">
    <source>
        <dbReference type="ARBA" id="ARBA00022694"/>
    </source>
</evidence>
<evidence type="ECO:0000259" key="7">
    <source>
        <dbReference type="Pfam" id="PF01207"/>
    </source>
</evidence>
<evidence type="ECO:0000256" key="1">
    <source>
        <dbReference type="ARBA" id="ARBA00001917"/>
    </source>
</evidence>
<dbReference type="Pfam" id="PF01207">
    <property type="entry name" value="Dus"/>
    <property type="match status" value="1"/>
</dbReference>
<dbReference type="GO" id="GO:0017150">
    <property type="term" value="F:tRNA dihydrouridine synthase activity"/>
    <property type="evidence" value="ECO:0007669"/>
    <property type="project" value="InterPro"/>
</dbReference>
<keyword evidence="4" id="KW-0819">tRNA processing</keyword>
<dbReference type="Proteomes" id="UP001054902">
    <property type="component" value="Unassembled WGS sequence"/>
</dbReference>
<dbReference type="InterPro" id="IPR018517">
    <property type="entry name" value="tRNA_hU_synthase_CS"/>
</dbReference>
<dbReference type="GO" id="GO:0050660">
    <property type="term" value="F:flavin adenine dinucleotide binding"/>
    <property type="evidence" value="ECO:0007669"/>
    <property type="project" value="InterPro"/>
</dbReference>
<evidence type="ECO:0000256" key="2">
    <source>
        <dbReference type="ARBA" id="ARBA00022630"/>
    </source>
</evidence>
<dbReference type="EMBL" id="BLLK01000045">
    <property type="protein sequence ID" value="GFH51571.1"/>
    <property type="molecule type" value="Genomic_DNA"/>
</dbReference>
<sequence>MDPVSHNSNETCINGSDRHSSTGKSIQERANELFQNKEILAPMVRASSIPLRSLALSYGCDLVYTEEIIDRAITSTDRIYNEKLKTIDYVKKKDTFSKKVLKRMEKNNEPLPCVLRIDPELEKDKLIYQIGTGESNLALPAATMVANDVDGIDINCGCPKKFSVSGGMGAALLEDLPRLCDIVTTLRRNLSIPVSCKIRLLKDDQQTVDFVSAIVKAGANSVAIHGREPGDESQMAAKLDRLTNVVQLLKSSSIGVPVILNGDLYTRNDIVNMRNKTGADGVMLARPALYNTSIFRKPPVDEVPIEGEETRYGFDSKLLFDKTTVVQDYLRHSLRYEGHIKNIKYVVCEMMTNRRTPTGLTPWMPIQFSKGQCINDVCVSKTMDQLCKVWDVSTSLTPQSSIGNQASSDLHRYDDRYFLNPDALRKEREQEQTTKLGQIEDEQRCTKKSRLG</sequence>
<keyword evidence="5" id="KW-0560">Oxidoreductase</keyword>
<dbReference type="PANTHER" id="PTHR45936">
    <property type="entry name" value="TRNA-DIHYDROURIDINE(20) SYNTHASE [NAD(P)+]-LIKE"/>
    <property type="match status" value="1"/>
</dbReference>
<dbReference type="PROSITE" id="PS01136">
    <property type="entry name" value="UPF0034"/>
    <property type="match status" value="1"/>
</dbReference>
<keyword evidence="2" id="KW-0285">Flavoprotein</keyword>
<evidence type="ECO:0000313" key="9">
    <source>
        <dbReference type="Proteomes" id="UP001054902"/>
    </source>
</evidence>
<comment type="caution">
    <text evidence="8">The sequence shown here is derived from an EMBL/GenBank/DDBJ whole genome shotgun (WGS) entry which is preliminary data.</text>
</comment>
<gene>
    <name evidence="8" type="ORF">CTEN210_08047</name>
</gene>
<accession>A0AAD3H608</accession>
<dbReference type="PANTHER" id="PTHR45936:SF1">
    <property type="entry name" value="TRNA-DIHYDROURIDINE(20) SYNTHASE [NAD(P)+]-LIKE"/>
    <property type="match status" value="1"/>
</dbReference>
<comment type="cofactor">
    <cofactor evidence="1">
        <name>FMN</name>
        <dbReference type="ChEBI" id="CHEBI:58210"/>
    </cofactor>
</comment>
<keyword evidence="3" id="KW-0288">FMN</keyword>
<evidence type="ECO:0000256" key="3">
    <source>
        <dbReference type="ARBA" id="ARBA00022643"/>
    </source>
</evidence>
<dbReference type="Gene3D" id="3.20.20.70">
    <property type="entry name" value="Aldolase class I"/>
    <property type="match status" value="1"/>
</dbReference>